<feature type="compositionally biased region" description="Polar residues" evidence="1">
    <location>
        <begin position="129"/>
        <end position="138"/>
    </location>
</feature>
<name>A0ABP0QJD5_9DINO</name>
<feature type="compositionally biased region" description="Basic and acidic residues" evidence="1">
    <location>
        <begin position="76"/>
        <end position="121"/>
    </location>
</feature>
<feature type="region of interest" description="Disordered" evidence="1">
    <location>
        <begin position="61"/>
        <end position="146"/>
    </location>
</feature>
<keyword evidence="3" id="KW-1185">Reference proteome</keyword>
<sequence length="146" mass="16678">AVTCSVLVVETGSPTCWSDLTRLRESKLFRGWMRELEDDESQLEERLKEFRKQIQGLKRKMVDDNNMNQSVLFDETPAHETHDDEKDLPDSTSKKTKKTETHAHETHADENALPDTKDSAFKKTKNTGEDNSQVQVKLTSEMPVAS</sequence>
<accession>A0ABP0QJD5</accession>
<comment type="caution">
    <text evidence="2">The sequence shown here is derived from an EMBL/GenBank/DDBJ whole genome shotgun (WGS) entry which is preliminary data.</text>
</comment>
<evidence type="ECO:0000256" key="1">
    <source>
        <dbReference type="SAM" id="MobiDB-lite"/>
    </source>
</evidence>
<protein>
    <submittedName>
        <fullName evidence="2">Uncharacterized protein</fullName>
    </submittedName>
</protein>
<feature type="non-terminal residue" evidence="2">
    <location>
        <position position="1"/>
    </location>
</feature>
<gene>
    <name evidence="2" type="ORF">CCMP2556_LOCUS42158</name>
</gene>
<evidence type="ECO:0000313" key="3">
    <source>
        <dbReference type="Proteomes" id="UP001642484"/>
    </source>
</evidence>
<dbReference type="EMBL" id="CAXAMN010024474">
    <property type="protein sequence ID" value="CAK9087131.1"/>
    <property type="molecule type" value="Genomic_DNA"/>
</dbReference>
<dbReference type="Proteomes" id="UP001642484">
    <property type="component" value="Unassembled WGS sequence"/>
</dbReference>
<evidence type="ECO:0000313" key="2">
    <source>
        <dbReference type="EMBL" id="CAK9087131.1"/>
    </source>
</evidence>
<reference evidence="2 3" key="1">
    <citation type="submission" date="2024-02" db="EMBL/GenBank/DDBJ databases">
        <authorList>
            <person name="Chen Y."/>
            <person name="Shah S."/>
            <person name="Dougan E. K."/>
            <person name="Thang M."/>
            <person name="Chan C."/>
        </authorList>
    </citation>
    <scope>NUCLEOTIDE SEQUENCE [LARGE SCALE GENOMIC DNA]</scope>
</reference>
<proteinExistence type="predicted"/>
<organism evidence="2 3">
    <name type="scientific">Durusdinium trenchii</name>
    <dbReference type="NCBI Taxonomy" id="1381693"/>
    <lineage>
        <taxon>Eukaryota</taxon>
        <taxon>Sar</taxon>
        <taxon>Alveolata</taxon>
        <taxon>Dinophyceae</taxon>
        <taxon>Suessiales</taxon>
        <taxon>Symbiodiniaceae</taxon>
        <taxon>Durusdinium</taxon>
    </lineage>
</organism>